<dbReference type="RefSeq" id="WP_147404920.1">
    <property type="nucleotide sequence ID" value="NZ_KI440794.1"/>
</dbReference>
<dbReference type="Proteomes" id="UP000269493">
    <property type="component" value="Unassembled WGS sequence"/>
</dbReference>
<evidence type="ECO:0000313" key="3">
    <source>
        <dbReference type="Proteomes" id="UP000269493"/>
    </source>
</evidence>
<dbReference type="GeneID" id="92927817"/>
<proteinExistence type="predicted"/>
<protein>
    <submittedName>
        <fullName evidence="2">Uncharacterized protein</fullName>
    </submittedName>
</protein>
<dbReference type="PROSITE" id="PS51257">
    <property type="entry name" value="PROKAR_LIPOPROTEIN"/>
    <property type="match status" value="1"/>
</dbReference>
<sequence length="100" mass="11733">MNGRNLMIAVLSVFMGLMMACDATVHEYPVPDKSFVVIEPNVDRLPPLYYKEVFYDEEWNCTIKNLEEEHSKPYIPDEDFAMRIILDVYEKKSGKNRIVQ</sequence>
<name>A0A495VM06_9BACT</name>
<comment type="caution">
    <text evidence="2">The sequence shown here is derived from an EMBL/GenBank/DDBJ whole genome shotgun (WGS) entry which is preliminary data.</text>
</comment>
<evidence type="ECO:0000256" key="1">
    <source>
        <dbReference type="SAM" id="SignalP"/>
    </source>
</evidence>
<evidence type="ECO:0000313" key="2">
    <source>
        <dbReference type="EMBL" id="RKT49345.1"/>
    </source>
</evidence>
<keyword evidence="3" id="KW-1185">Reference proteome</keyword>
<gene>
    <name evidence="2" type="ORF">BC742_2704</name>
</gene>
<accession>A0A495VM06</accession>
<reference evidence="2 3" key="1">
    <citation type="submission" date="2018-10" db="EMBL/GenBank/DDBJ databases">
        <title>Genomic Encyclopedia of Archaeal and Bacterial Type Strains, Phase II (KMG-II): from individual species to whole genera.</title>
        <authorList>
            <person name="Goeker M."/>
        </authorList>
    </citation>
    <scope>NUCLEOTIDE SEQUENCE [LARGE SCALE GENOMIC DNA]</scope>
    <source>
        <strain evidence="2 3">NSB1</strain>
    </source>
</reference>
<keyword evidence="1" id="KW-0732">Signal</keyword>
<dbReference type="EMBL" id="RBXN01000012">
    <property type="protein sequence ID" value="RKT49345.1"/>
    <property type="molecule type" value="Genomic_DNA"/>
</dbReference>
<dbReference type="AlphaFoldDB" id="A0A495VM06"/>
<feature type="signal peptide" evidence="1">
    <location>
        <begin position="1"/>
        <end position="20"/>
    </location>
</feature>
<feature type="chain" id="PRO_5019737621" evidence="1">
    <location>
        <begin position="21"/>
        <end position="100"/>
    </location>
</feature>
<organism evidence="2 3">
    <name type="scientific">Coprobacter fastidiosus NSB1 = JCM 33896</name>
    <dbReference type="NCBI Taxonomy" id="1349822"/>
    <lineage>
        <taxon>Bacteria</taxon>
        <taxon>Pseudomonadati</taxon>
        <taxon>Bacteroidota</taxon>
        <taxon>Bacteroidia</taxon>
        <taxon>Bacteroidales</taxon>
        <taxon>Barnesiellaceae</taxon>
        <taxon>Coprobacter</taxon>
    </lineage>
</organism>